<dbReference type="GO" id="GO:0007095">
    <property type="term" value="P:mitotic G2 DNA damage checkpoint signaling"/>
    <property type="evidence" value="ECO:0007669"/>
    <property type="project" value="Ensembl"/>
</dbReference>
<feature type="region of interest" description="Disordered" evidence="10">
    <location>
        <begin position="72"/>
        <end position="101"/>
    </location>
</feature>
<organism evidence="12 13">
    <name type="scientific">Sphenodon punctatus</name>
    <name type="common">Tuatara</name>
    <name type="synonym">Hatteria punctata</name>
    <dbReference type="NCBI Taxonomy" id="8508"/>
    <lineage>
        <taxon>Eukaryota</taxon>
        <taxon>Metazoa</taxon>
        <taxon>Chordata</taxon>
        <taxon>Craniata</taxon>
        <taxon>Vertebrata</taxon>
        <taxon>Euteleostomi</taxon>
        <taxon>Lepidosauria</taxon>
        <taxon>Sphenodontia</taxon>
        <taxon>Sphenodontidae</taxon>
        <taxon>Sphenodon</taxon>
    </lineage>
</organism>
<dbReference type="OMA" id="MEHGAWA"/>
<evidence type="ECO:0000259" key="11">
    <source>
        <dbReference type="PROSITE" id="PS50217"/>
    </source>
</evidence>
<feature type="domain" description="BZIP" evidence="11">
    <location>
        <begin position="287"/>
        <end position="350"/>
    </location>
</feature>
<feature type="compositionally biased region" description="Low complexity" evidence="10">
    <location>
        <begin position="207"/>
        <end position="220"/>
    </location>
</feature>
<dbReference type="GO" id="GO:0001228">
    <property type="term" value="F:DNA-binding transcription activator activity, RNA polymerase II-specific"/>
    <property type="evidence" value="ECO:0007669"/>
    <property type="project" value="Ensembl"/>
</dbReference>
<dbReference type="PROSITE" id="PS00036">
    <property type="entry name" value="BZIP_BASIC"/>
    <property type="match status" value="1"/>
</dbReference>
<keyword evidence="13" id="KW-1185">Reference proteome</keyword>
<evidence type="ECO:0000256" key="10">
    <source>
        <dbReference type="SAM" id="MobiDB-lite"/>
    </source>
</evidence>
<evidence type="ECO:0000256" key="2">
    <source>
        <dbReference type="ARBA" id="ARBA00004648"/>
    </source>
</evidence>
<evidence type="ECO:0000256" key="4">
    <source>
        <dbReference type="ARBA" id="ARBA00023015"/>
    </source>
</evidence>
<dbReference type="GO" id="GO:0006986">
    <property type="term" value="P:response to unfolded protein"/>
    <property type="evidence" value="ECO:0007669"/>
    <property type="project" value="UniProtKB-KW"/>
</dbReference>
<dbReference type="GO" id="GO:1903671">
    <property type="term" value="P:negative regulation of sprouting angiogenesis"/>
    <property type="evidence" value="ECO:0007669"/>
    <property type="project" value="Ensembl"/>
</dbReference>
<dbReference type="GO" id="GO:0000785">
    <property type="term" value="C:chromatin"/>
    <property type="evidence" value="ECO:0007669"/>
    <property type="project" value="Ensembl"/>
</dbReference>
<evidence type="ECO:0000256" key="9">
    <source>
        <dbReference type="ARBA" id="ARBA00023242"/>
    </source>
</evidence>
<dbReference type="GO" id="GO:0005654">
    <property type="term" value="C:nucleoplasm"/>
    <property type="evidence" value="ECO:0007669"/>
    <property type="project" value="Ensembl"/>
</dbReference>
<keyword evidence="7" id="KW-0804">Transcription</keyword>
<dbReference type="PROSITE" id="PS50217">
    <property type="entry name" value="BZIP"/>
    <property type="match status" value="1"/>
</dbReference>
<dbReference type="GO" id="GO:0040037">
    <property type="term" value="P:negative regulation of fibroblast growth factor receptor signaling pathway"/>
    <property type="evidence" value="ECO:0007669"/>
    <property type="project" value="Ensembl"/>
</dbReference>
<dbReference type="GO" id="GO:0010629">
    <property type="term" value="P:negative regulation of gene expression"/>
    <property type="evidence" value="ECO:0007669"/>
    <property type="project" value="Ensembl"/>
</dbReference>
<name>A0A8D0GBY0_SPHPU</name>
<feature type="compositionally biased region" description="Basic and acidic residues" evidence="10">
    <location>
        <begin position="446"/>
        <end position="473"/>
    </location>
</feature>
<accession>A0A8D0GBY0</accession>
<dbReference type="PANTHER" id="PTHR46004:SF1">
    <property type="entry name" value="CYCLIC AMP-RESPONSIVE ELEMENT-BINDING PROTEIN 3-LIKE PROTEIN 1"/>
    <property type="match status" value="1"/>
</dbReference>
<dbReference type="Proteomes" id="UP000694392">
    <property type="component" value="Unplaced"/>
</dbReference>
<dbReference type="Ensembl" id="ENSSPUT00000004268.1">
    <property type="protein sequence ID" value="ENSSPUP00000004016.1"/>
    <property type="gene ID" value="ENSSPUG00000003053.1"/>
</dbReference>
<feature type="compositionally biased region" description="Polar residues" evidence="10">
    <location>
        <begin position="484"/>
        <end position="494"/>
    </location>
</feature>
<keyword evidence="4" id="KW-0805">Transcription regulation</keyword>
<proteinExistence type="inferred from homology"/>
<comment type="similarity">
    <text evidence="3">Belongs to the bZIP family. ATF subfamily.</text>
</comment>
<reference evidence="12" key="1">
    <citation type="submission" date="2025-08" db="UniProtKB">
        <authorList>
            <consortium name="Ensembl"/>
        </authorList>
    </citation>
    <scope>IDENTIFICATION</scope>
</reference>
<evidence type="ECO:0000313" key="13">
    <source>
        <dbReference type="Proteomes" id="UP000694392"/>
    </source>
</evidence>
<dbReference type="PANTHER" id="PTHR46004">
    <property type="entry name" value="CYCLIC AMP RESPONSE ELEMENT-BINDING PROTEIN A"/>
    <property type="match status" value="1"/>
</dbReference>
<dbReference type="InterPro" id="IPR046347">
    <property type="entry name" value="bZIP_sf"/>
</dbReference>
<feature type="compositionally biased region" description="Polar residues" evidence="10">
    <location>
        <begin position="89"/>
        <end position="100"/>
    </location>
</feature>
<dbReference type="CDD" id="cd14689">
    <property type="entry name" value="bZIP_CREB3"/>
    <property type="match status" value="1"/>
</dbReference>
<evidence type="ECO:0000256" key="7">
    <source>
        <dbReference type="ARBA" id="ARBA00023163"/>
    </source>
</evidence>
<keyword evidence="8" id="KW-0834">Unfolded protein response</keyword>
<dbReference type="GO" id="GO:0035497">
    <property type="term" value="F:cAMP response element binding"/>
    <property type="evidence" value="ECO:0007669"/>
    <property type="project" value="TreeGrafter"/>
</dbReference>
<evidence type="ECO:0000256" key="3">
    <source>
        <dbReference type="ARBA" id="ARBA00009050"/>
    </source>
</evidence>
<dbReference type="Gene3D" id="1.20.5.170">
    <property type="match status" value="1"/>
</dbReference>
<dbReference type="GO" id="GO:0001227">
    <property type="term" value="F:DNA-binding transcription repressor activity, RNA polymerase II-specific"/>
    <property type="evidence" value="ECO:0007669"/>
    <property type="project" value="Ensembl"/>
</dbReference>
<dbReference type="Pfam" id="PF00170">
    <property type="entry name" value="bZIP_1"/>
    <property type="match status" value="1"/>
</dbReference>
<evidence type="ECO:0000256" key="5">
    <source>
        <dbReference type="ARBA" id="ARBA00023125"/>
    </source>
</evidence>
<feature type="region of interest" description="Disordered" evidence="10">
    <location>
        <begin position="446"/>
        <end position="512"/>
    </location>
</feature>
<dbReference type="AlphaFoldDB" id="A0A8D0GBY0"/>
<dbReference type="GeneTree" id="ENSGT00940000159848"/>
<feature type="compositionally biased region" description="Basic and acidic residues" evidence="10">
    <location>
        <begin position="495"/>
        <end position="512"/>
    </location>
</feature>
<dbReference type="PRINTS" id="PR00041">
    <property type="entry name" value="LEUZIPPRCREB"/>
</dbReference>
<feature type="region of interest" description="Disordered" evidence="10">
    <location>
        <begin position="188"/>
        <end position="256"/>
    </location>
</feature>
<dbReference type="GO" id="GO:0005789">
    <property type="term" value="C:endoplasmic reticulum membrane"/>
    <property type="evidence" value="ECO:0007669"/>
    <property type="project" value="UniProtKB-SubCell"/>
</dbReference>
<keyword evidence="9" id="KW-0539">Nucleus</keyword>
<sequence length="512" mass="56727">MDSLLETFPSERLFPGGSGSGFLDLGDLNEADFLNNVHFSENLDHFSENMEDFSNDLFSSFFDDPMLVEKNPLLDMDLDPPTPGIQAEHSYSLSGDSAPQSPLMPVKSEDNANDLENGMWSLGHKLCSIMVKQEQNLAPEHPETQLAASSVPMLNLNPLQRLQGVAPEEAPLEMTSQPVIKAEPREANQFPNVPTDDLVQMPPTPPSSHGSDSDGSQSPRSLPPSSPARPAARSSTAISSSPLLTAPHKLQGTSGPLLLTEEEKRTLIAEGYPIPIKLPLSKAEEKALKRVRRKIKNKISAQESRRKKKEYVECLEKKVETYTTENNELWKKVETLENANRTLLQQLQKLQALVAGKVSRPYKMASTQTGTCLMVLVLCFVLVLGSMMPCLPEFSSSSQTVKTAPAPDIYTTSKIQSRNLLFYDEHAGSLEDGYSAFVTVEHPDSWEADKGPAEEQRPQERAQGHRTRAHETAKYLSKSELQGPDQNHTDPTLSHSKEQFHERHSSDTAEYL</sequence>
<reference evidence="12" key="2">
    <citation type="submission" date="2025-09" db="UniProtKB">
        <authorList>
            <consortium name="Ensembl"/>
        </authorList>
    </citation>
    <scope>IDENTIFICATION</scope>
</reference>
<dbReference type="SMART" id="SM00338">
    <property type="entry name" value="BRLZ"/>
    <property type="match status" value="1"/>
</dbReference>
<keyword evidence="6" id="KW-0010">Activator</keyword>
<dbReference type="GO" id="GO:0005829">
    <property type="term" value="C:cytosol"/>
    <property type="evidence" value="ECO:0007669"/>
    <property type="project" value="Ensembl"/>
</dbReference>
<evidence type="ECO:0000256" key="1">
    <source>
        <dbReference type="ARBA" id="ARBA00004123"/>
    </source>
</evidence>
<dbReference type="FunFam" id="1.20.5.170:FF:000054">
    <property type="entry name" value="Cyclic AMP-responsive element-binding protein 3-like 2"/>
    <property type="match status" value="1"/>
</dbReference>
<protein>
    <submittedName>
        <fullName evidence="12">cAMP responsive element binding protein 3 like 1</fullName>
    </submittedName>
</protein>
<dbReference type="InterPro" id="IPR004827">
    <property type="entry name" value="bZIP"/>
</dbReference>
<feature type="compositionally biased region" description="Low complexity" evidence="10">
    <location>
        <begin position="228"/>
        <end position="246"/>
    </location>
</feature>
<evidence type="ECO:0000256" key="6">
    <source>
        <dbReference type="ARBA" id="ARBA00023159"/>
    </source>
</evidence>
<dbReference type="GO" id="GO:0046332">
    <property type="term" value="F:SMAD binding"/>
    <property type="evidence" value="ECO:0007669"/>
    <property type="project" value="Ensembl"/>
</dbReference>
<evidence type="ECO:0000313" key="12">
    <source>
        <dbReference type="Ensembl" id="ENSSPUP00000004016.1"/>
    </source>
</evidence>
<gene>
    <name evidence="12" type="primary">CREB3L1</name>
</gene>
<dbReference type="GO" id="GO:0032967">
    <property type="term" value="P:positive regulation of collagen biosynthetic process"/>
    <property type="evidence" value="ECO:0007669"/>
    <property type="project" value="Ensembl"/>
</dbReference>
<keyword evidence="5" id="KW-0238">DNA-binding</keyword>
<comment type="subcellular location">
    <subcellularLocation>
        <location evidence="2">Endoplasmic reticulum membrane</location>
        <topology evidence="2">Single-pass type II membrane protein</topology>
    </subcellularLocation>
    <subcellularLocation>
        <location evidence="1">Nucleus</location>
    </subcellularLocation>
</comment>
<evidence type="ECO:0000256" key="8">
    <source>
        <dbReference type="ARBA" id="ARBA00023230"/>
    </source>
</evidence>
<dbReference type="SUPFAM" id="SSF57959">
    <property type="entry name" value="Leucine zipper domain"/>
    <property type="match status" value="1"/>
</dbReference>